<dbReference type="Proteomes" id="UP000887565">
    <property type="component" value="Unplaced"/>
</dbReference>
<dbReference type="WBParaSite" id="nRc.2.0.1.t22841-RA">
    <property type="protein sequence ID" value="nRc.2.0.1.t22841-RA"/>
    <property type="gene ID" value="nRc.2.0.1.g22841"/>
</dbReference>
<protein>
    <submittedName>
        <fullName evidence="4">Uncharacterized protein</fullName>
    </submittedName>
</protein>
<dbReference type="AlphaFoldDB" id="A0A915JB02"/>
<sequence>MECNRRNLSKRKTNFRSVRLEATVGRFPKNCSYPFRPKTLQDEIDKQGRILLEACRKDLFGSPTCPTLEAITNRNLELADEKSGTLATGPYEKKKRIFCSLENRWKRLRLQALECSVRLDAFLRHDQNQFLRPNSSVSTYEPPNKKSRANNDSTLLLANELLIMKSSTPKEVVENKHSKLAEWNIIVPLYNDASPVIDADLDYKLVMNDSDDFNVDLADNPVCKYANSCDAKCSSYEMLEKDRTAPVATNSLDLPGISSAMNSSETSDSLVDNGYSSGENHLPHFSGKDCDEVPKCRQIDQKLNSISLADDYSYKIENSPVRDYYKMLPDEDMLLLENPGTIISEKTSNWFENFSCTRADWESNGKNAERTTAKNDDHKQSISAEMTDSMVVNVSHSKENLAQENLSQILSMMDESCDEFPHKVDYANRLAITLDEKMRELFNYNRGTTWRSFAGTSLTNRSSLKVRTDSLKKARDSEDDRTSNDAGSELSTEEENHNIQFNKILSIQKSPDLVKHVRSKKRSLDDRMHSKRCQHAIDTLKRYADKIKENNMIVDPLMLKSVEDLMISWENELNRHHQADPYADVDSIKDSIKQLAGSLQCFQEKLLNSSGDDPESSIEETLKKIEELKELRNKILTARKKLNSFERCPDLANLDACCQDASDKCEVELRSLEELKNVLQDWKDNENDFRDLSFRLRERLADCGSFDSLLDGSSSFCSSRDPERSNDNFDDFKAIRDDIKRCEERLERLENVYNKLAKVQSNELTLKDDLLDECRRQLDEYRKHISTCIYCNKVAKQSVIGRFFGKTSADAYASISLPSLSKNEQELKNDLNKSRREEQEDIFVVKQELKDSTKMAKKRRKSREKEAQIADIVEKQHKLQPEK</sequence>
<proteinExistence type="predicted"/>
<accession>A0A915JB02</accession>
<feature type="region of interest" description="Disordered" evidence="2">
    <location>
        <begin position="466"/>
        <end position="495"/>
    </location>
</feature>
<reference evidence="4" key="1">
    <citation type="submission" date="2022-11" db="UniProtKB">
        <authorList>
            <consortium name="WormBaseParasite"/>
        </authorList>
    </citation>
    <scope>IDENTIFICATION</scope>
</reference>
<evidence type="ECO:0000256" key="1">
    <source>
        <dbReference type="SAM" id="Coils"/>
    </source>
</evidence>
<feature type="compositionally biased region" description="Basic and acidic residues" evidence="2">
    <location>
        <begin position="466"/>
        <end position="483"/>
    </location>
</feature>
<evidence type="ECO:0000313" key="3">
    <source>
        <dbReference type="Proteomes" id="UP000887565"/>
    </source>
</evidence>
<name>A0A915JB02_ROMCU</name>
<evidence type="ECO:0000313" key="4">
    <source>
        <dbReference type="WBParaSite" id="nRc.2.0.1.t22841-RA"/>
    </source>
</evidence>
<feature type="coiled-coil region" evidence="1">
    <location>
        <begin position="618"/>
        <end position="692"/>
    </location>
</feature>
<evidence type="ECO:0000256" key="2">
    <source>
        <dbReference type="SAM" id="MobiDB-lite"/>
    </source>
</evidence>
<organism evidence="3 4">
    <name type="scientific">Romanomermis culicivorax</name>
    <name type="common">Nematode worm</name>
    <dbReference type="NCBI Taxonomy" id="13658"/>
    <lineage>
        <taxon>Eukaryota</taxon>
        <taxon>Metazoa</taxon>
        <taxon>Ecdysozoa</taxon>
        <taxon>Nematoda</taxon>
        <taxon>Enoplea</taxon>
        <taxon>Dorylaimia</taxon>
        <taxon>Mermithida</taxon>
        <taxon>Mermithoidea</taxon>
        <taxon>Mermithidae</taxon>
        <taxon>Romanomermis</taxon>
    </lineage>
</organism>
<feature type="coiled-coil region" evidence="1">
    <location>
        <begin position="732"/>
        <end position="759"/>
    </location>
</feature>
<keyword evidence="3" id="KW-1185">Reference proteome</keyword>
<keyword evidence="1" id="KW-0175">Coiled coil</keyword>
<feature type="compositionally biased region" description="Basic and acidic residues" evidence="2">
    <location>
        <begin position="863"/>
        <end position="883"/>
    </location>
</feature>
<feature type="region of interest" description="Disordered" evidence="2">
    <location>
        <begin position="854"/>
        <end position="883"/>
    </location>
</feature>